<gene>
    <name evidence="1" type="ORF">TorRG33x02_060060</name>
</gene>
<dbReference type="EMBL" id="JXTC01000026">
    <property type="protein sequence ID" value="PON98176.1"/>
    <property type="molecule type" value="Genomic_DNA"/>
</dbReference>
<organism evidence="1 2">
    <name type="scientific">Trema orientale</name>
    <name type="common">Charcoal tree</name>
    <name type="synonym">Celtis orientalis</name>
    <dbReference type="NCBI Taxonomy" id="63057"/>
    <lineage>
        <taxon>Eukaryota</taxon>
        <taxon>Viridiplantae</taxon>
        <taxon>Streptophyta</taxon>
        <taxon>Embryophyta</taxon>
        <taxon>Tracheophyta</taxon>
        <taxon>Spermatophyta</taxon>
        <taxon>Magnoliopsida</taxon>
        <taxon>eudicotyledons</taxon>
        <taxon>Gunneridae</taxon>
        <taxon>Pentapetalae</taxon>
        <taxon>rosids</taxon>
        <taxon>fabids</taxon>
        <taxon>Rosales</taxon>
        <taxon>Cannabaceae</taxon>
        <taxon>Trema</taxon>
    </lineage>
</organism>
<accession>A0A2P5FK89</accession>
<dbReference type="Proteomes" id="UP000237000">
    <property type="component" value="Unassembled WGS sequence"/>
</dbReference>
<dbReference type="InParanoid" id="A0A2P5FK89"/>
<evidence type="ECO:0000313" key="1">
    <source>
        <dbReference type="EMBL" id="PON98176.1"/>
    </source>
</evidence>
<dbReference type="AlphaFoldDB" id="A0A2P5FK89"/>
<reference evidence="2" key="1">
    <citation type="submission" date="2016-06" db="EMBL/GenBank/DDBJ databases">
        <title>Parallel loss of symbiosis genes in relatives of nitrogen-fixing non-legume Parasponia.</title>
        <authorList>
            <person name="Van Velzen R."/>
            <person name="Holmer R."/>
            <person name="Bu F."/>
            <person name="Rutten L."/>
            <person name="Van Zeijl A."/>
            <person name="Liu W."/>
            <person name="Santuari L."/>
            <person name="Cao Q."/>
            <person name="Sharma T."/>
            <person name="Shen D."/>
            <person name="Roswanjaya Y."/>
            <person name="Wardhani T."/>
            <person name="Kalhor M.S."/>
            <person name="Jansen J."/>
            <person name="Van den Hoogen J."/>
            <person name="Gungor B."/>
            <person name="Hartog M."/>
            <person name="Hontelez J."/>
            <person name="Verver J."/>
            <person name="Yang W.-C."/>
            <person name="Schijlen E."/>
            <person name="Repin R."/>
            <person name="Schilthuizen M."/>
            <person name="Schranz E."/>
            <person name="Heidstra R."/>
            <person name="Miyata K."/>
            <person name="Fedorova E."/>
            <person name="Kohlen W."/>
            <person name="Bisseling T."/>
            <person name="Smit S."/>
            <person name="Geurts R."/>
        </authorList>
    </citation>
    <scope>NUCLEOTIDE SEQUENCE [LARGE SCALE GENOMIC DNA]</scope>
    <source>
        <strain evidence="2">cv. RG33-2</strain>
    </source>
</reference>
<name>A0A2P5FK89_TREOI</name>
<comment type="caution">
    <text evidence="1">The sequence shown here is derived from an EMBL/GenBank/DDBJ whole genome shotgun (WGS) entry which is preliminary data.</text>
</comment>
<proteinExistence type="predicted"/>
<keyword evidence="2" id="KW-1185">Reference proteome</keyword>
<sequence length="64" mass="7721">MGNPRYFLLCFLKLLEHVLKNRRDPFEDIYEEDQSHFLDHSELNILKNQTEKRSDNRELGVCVL</sequence>
<protein>
    <submittedName>
        <fullName evidence="1">Uncharacterized protein</fullName>
    </submittedName>
</protein>
<evidence type="ECO:0000313" key="2">
    <source>
        <dbReference type="Proteomes" id="UP000237000"/>
    </source>
</evidence>